<protein>
    <submittedName>
        <fullName evidence="1">4529_t:CDS:1</fullName>
    </submittedName>
</protein>
<reference evidence="1" key="1">
    <citation type="submission" date="2021-06" db="EMBL/GenBank/DDBJ databases">
        <authorList>
            <person name="Kallberg Y."/>
            <person name="Tangrot J."/>
            <person name="Rosling A."/>
        </authorList>
    </citation>
    <scope>NUCLEOTIDE SEQUENCE</scope>
    <source>
        <strain evidence="1">AU212A</strain>
    </source>
</reference>
<sequence>MSTHLENSNKTTELEIKTFELENYPTSPMITYKETKNNITQRSFNYFIEAEGFYLNASKLHYTLPPKKHPISDNYSVITSWGRGKNQQTIQCKIVYVNGKPEFQIRFGTFFEHEIKSSISATTAATNYEKAINKTSRLSGSLLFGLQLQILKNIRESRPKQYLPAMPYLIKPSEQYSQSTLDRRAKDIAEMIKKEFVQNSIFTYHKQDSILLKSFEYSVDNHIYHLNFGADDIIQNKNEILNIIKTIDSNYISRDAYRSLAAINYYLPREHNIVTERNNLTYKMTEDIPIKLVDMNMDATDSLEISEGSDNIDVNIDINKVLSSVGTGRQRNCKGILRYLIPYLVHEDILSIADPIIHLRISGDGRNVGRKVKHVMITFMILNDQKHQHMPNYHYTIALYPGIERYESLEIILNPFLNDLRDLKINGLEVEGILWYFELYFSSDWKFLAICLGLNAANSNHFCAWCLCSKQEIGNITQDWRITKSMDDLKNNYLNIPSHIKPPLFEMIPLSNYVFDELHVLLRVEDRLWTLILSEIKERGLFNDISRQIIVNEMKRLNIKFHFWEESNTWKYTSLTGNDKIKVLQYFNLATFFRPSRAKLIQSLWNKFIELYKAIFDKDNDPLYIKYLALEWLKFFLKPDEKDSNNPQNIIKGLYLPIHITPYIHFLIFHRWELYQKHNRWGLKAFSCSAVEKKNHMHVSFFFRKTAMNGGNLLKRNAATIEILEYESRNLFFAYNNLPPLSDLNFQKQTGQETKVDIKFCEE</sequence>
<dbReference type="Proteomes" id="UP000789860">
    <property type="component" value="Unassembled WGS sequence"/>
</dbReference>
<proteinExistence type="predicted"/>
<dbReference type="EMBL" id="CAJVPM010003277">
    <property type="protein sequence ID" value="CAG8499084.1"/>
    <property type="molecule type" value="Genomic_DNA"/>
</dbReference>
<name>A0ACA9KXD9_9GLOM</name>
<evidence type="ECO:0000313" key="2">
    <source>
        <dbReference type="Proteomes" id="UP000789860"/>
    </source>
</evidence>
<feature type="non-terminal residue" evidence="1">
    <location>
        <position position="763"/>
    </location>
</feature>
<gene>
    <name evidence="1" type="ORF">SCALOS_LOCUS3159</name>
</gene>
<evidence type="ECO:0000313" key="1">
    <source>
        <dbReference type="EMBL" id="CAG8499084.1"/>
    </source>
</evidence>
<organism evidence="1 2">
    <name type="scientific">Scutellospora calospora</name>
    <dbReference type="NCBI Taxonomy" id="85575"/>
    <lineage>
        <taxon>Eukaryota</taxon>
        <taxon>Fungi</taxon>
        <taxon>Fungi incertae sedis</taxon>
        <taxon>Mucoromycota</taxon>
        <taxon>Glomeromycotina</taxon>
        <taxon>Glomeromycetes</taxon>
        <taxon>Diversisporales</taxon>
        <taxon>Gigasporaceae</taxon>
        <taxon>Scutellospora</taxon>
    </lineage>
</organism>
<keyword evidence="2" id="KW-1185">Reference proteome</keyword>
<accession>A0ACA9KXD9</accession>
<comment type="caution">
    <text evidence="1">The sequence shown here is derived from an EMBL/GenBank/DDBJ whole genome shotgun (WGS) entry which is preliminary data.</text>
</comment>